<dbReference type="AlphaFoldDB" id="A0A158HVI4"/>
<evidence type="ECO:0000313" key="1">
    <source>
        <dbReference type="EMBL" id="SAL47901.1"/>
    </source>
</evidence>
<organism evidence="1 2">
    <name type="scientific">Caballeronia telluris</name>
    <dbReference type="NCBI Taxonomy" id="326475"/>
    <lineage>
        <taxon>Bacteria</taxon>
        <taxon>Pseudomonadati</taxon>
        <taxon>Pseudomonadota</taxon>
        <taxon>Betaproteobacteria</taxon>
        <taxon>Burkholderiales</taxon>
        <taxon>Burkholderiaceae</taxon>
        <taxon>Caballeronia</taxon>
    </lineage>
</organism>
<accession>A0A158HVI4</accession>
<dbReference type="EMBL" id="FCNZ02000009">
    <property type="protein sequence ID" value="SAL47901.1"/>
    <property type="molecule type" value="Genomic_DNA"/>
</dbReference>
<name>A0A158HVI4_9BURK</name>
<keyword evidence="2" id="KW-1185">Reference proteome</keyword>
<gene>
    <name evidence="1" type="ORF">AWB66_02648</name>
</gene>
<proteinExistence type="predicted"/>
<protein>
    <submittedName>
        <fullName evidence="1">Uncharacterized protein</fullName>
    </submittedName>
</protein>
<dbReference type="Proteomes" id="UP000054717">
    <property type="component" value="Unassembled WGS sequence"/>
</dbReference>
<evidence type="ECO:0000313" key="2">
    <source>
        <dbReference type="Proteomes" id="UP000054717"/>
    </source>
</evidence>
<comment type="caution">
    <text evidence="1">The sequence shown here is derived from an EMBL/GenBank/DDBJ whole genome shotgun (WGS) entry which is preliminary data.</text>
</comment>
<reference evidence="1" key="1">
    <citation type="submission" date="2016-01" db="EMBL/GenBank/DDBJ databases">
        <authorList>
            <person name="Peeters Charlotte."/>
        </authorList>
    </citation>
    <scope>NUCLEOTIDE SEQUENCE</scope>
    <source>
        <strain evidence="1">LMG 22936</strain>
    </source>
</reference>
<sequence>MTELKRALQKMMSLVAPMPSETTAVAPLEFDPAWHGDHWQNLLSSPMDARHYVMEDWTVPLQYESADAPAGFSAGKKAT</sequence>